<dbReference type="RefSeq" id="WP_071176781.1">
    <property type="nucleotide sequence ID" value="NZ_CP017831.1"/>
</dbReference>
<keyword evidence="6" id="KW-0411">Iron-sulfur</keyword>
<dbReference type="Pfam" id="PF04015">
    <property type="entry name" value="DUF362"/>
    <property type="match status" value="1"/>
</dbReference>
<dbReference type="OrthoDB" id="9807879at2"/>
<evidence type="ECO:0000256" key="2">
    <source>
        <dbReference type="ARBA" id="ARBA00013529"/>
    </source>
</evidence>
<evidence type="ECO:0000256" key="5">
    <source>
        <dbReference type="ARBA" id="ARBA00023004"/>
    </source>
</evidence>
<comment type="function">
    <text evidence="1">Ferredoxins are iron-sulfur proteins that transfer electrons in a wide variety of metabolic reactions.</text>
</comment>
<name>A0A1D9P3K7_9FIRM</name>
<dbReference type="PANTHER" id="PTHR24960:SF76">
    <property type="entry name" value="4FE-4S FERREDOXIN-TYPE DOMAIN-CONTAINING PROTEIN"/>
    <property type="match status" value="1"/>
</dbReference>
<sequence>MFEPVSVEKCSSYEQLEINKALDNAIDAIGGLDFVKEGMTIGIKANLVAAMNPDKAVTTHPALLKRLCERIVELGASVIVGDSPGGLFTPAFVKNVYKTCGLYELEEAFPGKVKLNTNLEIKDAEFPEAVSIKTFIYTAWLDDVDFIINFSKLKTHAMMGMSCAVKNMFGTIPGTTKPEYHMRFPEENAFANLMVDLNEYFKPALYVVDAIDGMEGNGPTAGEKRHIGLILASKKPYALDMVCADIIGLGINDVQTMKVAYERGLGPKSVDEVEVVGSALLPDVKISDYKKATIHQSITFEGGSAFNNVKSAVVKILFSTKPLVRPSECIGCKKCFETCPAHAITMVTKKVKGKEVLLPEIDRSKCIKCFCCQEFCPKGAMKVHENPIGKMINRK</sequence>
<keyword evidence="3" id="KW-0004">4Fe-4S</keyword>
<reference evidence="9" key="1">
    <citation type="submission" date="2016-10" db="EMBL/GenBank/DDBJ databases">
        <title>The complete genome sequence of the rumen bacterium Butyrivibrio hungatei MB2003.</title>
        <authorList>
            <person name="Palevich N."/>
            <person name="Kelly W.J."/>
            <person name="Leahy S.C."/>
            <person name="Altermann E."/>
            <person name="Rakonjac J."/>
            <person name="Attwood G.T."/>
        </authorList>
    </citation>
    <scope>NUCLEOTIDE SEQUENCE [LARGE SCALE GENOMIC DNA]</scope>
    <source>
        <strain evidence="9">MB2003</strain>
    </source>
</reference>
<evidence type="ECO:0000256" key="6">
    <source>
        <dbReference type="ARBA" id="ARBA00023014"/>
    </source>
</evidence>
<dbReference type="GO" id="GO:0046872">
    <property type="term" value="F:metal ion binding"/>
    <property type="evidence" value="ECO:0007669"/>
    <property type="project" value="UniProtKB-KW"/>
</dbReference>
<dbReference type="Gene3D" id="3.30.70.20">
    <property type="match status" value="1"/>
</dbReference>
<organism evidence="8 9">
    <name type="scientific">Butyrivibrio hungatei</name>
    <dbReference type="NCBI Taxonomy" id="185008"/>
    <lineage>
        <taxon>Bacteria</taxon>
        <taxon>Bacillati</taxon>
        <taxon>Bacillota</taxon>
        <taxon>Clostridia</taxon>
        <taxon>Lachnospirales</taxon>
        <taxon>Lachnospiraceae</taxon>
        <taxon>Butyrivibrio</taxon>
    </lineage>
</organism>
<proteinExistence type="predicted"/>
<dbReference type="PROSITE" id="PS51379">
    <property type="entry name" value="4FE4S_FER_2"/>
    <property type="match status" value="2"/>
</dbReference>
<dbReference type="KEGG" id="bhu:bhn_I2127"/>
<dbReference type="AlphaFoldDB" id="A0A1D9P3K7"/>
<dbReference type="InterPro" id="IPR050157">
    <property type="entry name" value="PSI_iron-sulfur_center"/>
</dbReference>
<dbReference type="EMBL" id="CP017831">
    <property type="protein sequence ID" value="AOZ97160.1"/>
    <property type="molecule type" value="Genomic_DNA"/>
</dbReference>
<dbReference type="PANTHER" id="PTHR24960">
    <property type="entry name" value="PHOTOSYSTEM I IRON-SULFUR CENTER-RELATED"/>
    <property type="match status" value="1"/>
</dbReference>
<evidence type="ECO:0000256" key="3">
    <source>
        <dbReference type="ARBA" id="ARBA00022485"/>
    </source>
</evidence>
<dbReference type="InterPro" id="IPR017896">
    <property type="entry name" value="4Fe4S_Fe-S-bd"/>
</dbReference>
<feature type="domain" description="4Fe-4S ferredoxin-type" evidence="7">
    <location>
        <begin position="320"/>
        <end position="349"/>
    </location>
</feature>
<evidence type="ECO:0000259" key="7">
    <source>
        <dbReference type="PROSITE" id="PS51379"/>
    </source>
</evidence>
<evidence type="ECO:0000313" key="8">
    <source>
        <dbReference type="EMBL" id="AOZ97160.1"/>
    </source>
</evidence>
<dbReference type="GO" id="GO:0051539">
    <property type="term" value="F:4 iron, 4 sulfur cluster binding"/>
    <property type="evidence" value="ECO:0007669"/>
    <property type="project" value="UniProtKB-KW"/>
</dbReference>
<accession>A0A1D9P3K7</accession>
<keyword evidence="5" id="KW-0408">Iron</keyword>
<evidence type="ECO:0000256" key="4">
    <source>
        <dbReference type="ARBA" id="ARBA00022723"/>
    </source>
</evidence>
<dbReference type="Pfam" id="PF12838">
    <property type="entry name" value="Fer4_7"/>
    <property type="match status" value="1"/>
</dbReference>
<dbReference type="SUPFAM" id="SSF54862">
    <property type="entry name" value="4Fe-4S ferredoxins"/>
    <property type="match status" value="1"/>
</dbReference>
<feature type="domain" description="4Fe-4S ferredoxin-type" evidence="7">
    <location>
        <begin position="357"/>
        <end position="386"/>
    </location>
</feature>
<protein>
    <recommendedName>
        <fullName evidence="2">Ferredoxin</fullName>
    </recommendedName>
</protein>
<gene>
    <name evidence="8" type="ORF">bhn_I2127</name>
</gene>
<keyword evidence="4" id="KW-0479">Metal-binding</keyword>
<dbReference type="InterPro" id="IPR017900">
    <property type="entry name" value="4Fe4S_Fe_S_CS"/>
</dbReference>
<dbReference type="InterPro" id="IPR007160">
    <property type="entry name" value="DUF362"/>
</dbReference>
<evidence type="ECO:0000313" key="9">
    <source>
        <dbReference type="Proteomes" id="UP000179284"/>
    </source>
</evidence>
<dbReference type="PROSITE" id="PS00198">
    <property type="entry name" value="4FE4S_FER_1"/>
    <property type="match status" value="2"/>
</dbReference>
<keyword evidence="9" id="KW-1185">Reference proteome</keyword>
<evidence type="ECO:0000256" key="1">
    <source>
        <dbReference type="ARBA" id="ARBA00003532"/>
    </source>
</evidence>
<dbReference type="Proteomes" id="UP000179284">
    <property type="component" value="Chromosome I"/>
</dbReference>